<organism evidence="1 2">
    <name type="scientific">Dreissena polymorpha</name>
    <name type="common">Zebra mussel</name>
    <name type="synonym">Mytilus polymorpha</name>
    <dbReference type="NCBI Taxonomy" id="45954"/>
    <lineage>
        <taxon>Eukaryota</taxon>
        <taxon>Metazoa</taxon>
        <taxon>Spiralia</taxon>
        <taxon>Lophotrochozoa</taxon>
        <taxon>Mollusca</taxon>
        <taxon>Bivalvia</taxon>
        <taxon>Autobranchia</taxon>
        <taxon>Heteroconchia</taxon>
        <taxon>Euheterodonta</taxon>
        <taxon>Imparidentia</taxon>
        <taxon>Neoheterodontei</taxon>
        <taxon>Myida</taxon>
        <taxon>Dreissenoidea</taxon>
        <taxon>Dreissenidae</taxon>
        <taxon>Dreissena</taxon>
    </lineage>
</organism>
<comment type="caution">
    <text evidence="1">The sequence shown here is derived from an EMBL/GenBank/DDBJ whole genome shotgun (WGS) entry which is preliminary data.</text>
</comment>
<proteinExistence type="predicted"/>
<accession>A0A9D4DM41</accession>
<dbReference type="EMBL" id="JAIWYP010000010">
    <property type="protein sequence ID" value="KAH3751528.1"/>
    <property type="molecule type" value="Genomic_DNA"/>
</dbReference>
<name>A0A9D4DM41_DREPO</name>
<protein>
    <submittedName>
        <fullName evidence="1">Uncharacterized protein</fullName>
    </submittedName>
</protein>
<evidence type="ECO:0000313" key="2">
    <source>
        <dbReference type="Proteomes" id="UP000828390"/>
    </source>
</evidence>
<dbReference type="AntiFam" id="ANF00010">
    <property type="entry name" value="tRNA translation"/>
</dbReference>
<reference evidence="1" key="2">
    <citation type="submission" date="2020-11" db="EMBL/GenBank/DDBJ databases">
        <authorList>
            <person name="McCartney M.A."/>
            <person name="Auch B."/>
            <person name="Kono T."/>
            <person name="Mallez S."/>
            <person name="Becker A."/>
            <person name="Gohl D.M."/>
            <person name="Silverstein K.A.T."/>
            <person name="Koren S."/>
            <person name="Bechman K.B."/>
            <person name="Herman A."/>
            <person name="Abrahante J.E."/>
            <person name="Garbe J."/>
        </authorList>
    </citation>
    <scope>NUCLEOTIDE SEQUENCE</scope>
    <source>
        <strain evidence="1">Duluth1</strain>
        <tissue evidence="1">Whole animal</tissue>
    </source>
</reference>
<dbReference type="Proteomes" id="UP000828390">
    <property type="component" value="Unassembled WGS sequence"/>
</dbReference>
<keyword evidence="2" id="KW-1185">Reference proteome</keyword>
<reference evidence="1" key="1">
    <citation type="journal article" date="2019" name="bioRxiv">
        <title>The Genome of the Zebra Mussel, Dreissena polymorpha: A Resource for Invasive Species Research.</title>
        <authorList>
            <person name="McCartney M.A."/>
            <person name="Auch B."/>
            <person name="Kono T."/>
            <person name="Mallez S."/>
            <person name="Zhang Y."/>
            <person name="Obille A."/>
            <person name="Becker A."/>
            <person name="Abrahante J.E."/>
            <person name="Garbe J."/>
            <person name="Badalamenti J.P."/>
            <person name="Herman A."/>
            <person name="Mangelson H."/>
            <person name="Liachko I."/>
            <person name="Sullivan S."/>
            <person name="Sone E.D."/>
            <person name="Koren S."/>
            <person name="Silverstein K.A.T."/>
            <person name="Beckman K.B."/>
            <person name="Gohl D.M."/>
        </authorList>
    </citation>
    <scope>NUCLEOTIDE SEQUENCE</scope>
    <source>
        <strain evidence="1">Duluth1</strain>
        <tissue evidence="1">Whole animal</tissue>
    </source>
</reference>
<sequence>MSRYRTKAGLLKRCMAARLAQSREHWPCKRGVPGSSPGLAAHFSPPGDNGAQRRAVTLEVLHRTCPWVCRDQYFTVPCYTNSRTNSNLAGENVTVPNSSGIGGKMCGGPVSSVGRALAL</sequence>
<evidence type="ECO:0000313" key="1">
    <source>
        <dbReference type="EMBL" id="KAH3751528.1"/>
    </source>
</evidence>
<dbReference type="AlphaFoldDB" id="A0A9D4DM41"/>
<gene>
    <name evidence="1" type="ORF">DPMN_186089</name>
</gene>